<keyword evidence="1" id="KW-0238">DNA-binding</keyword>
<dbReference type="InterPro" id="IPR010998">
    <property type="entry name" value="Integrase_recombinase_N"/>
</dbReference>
<dbReference type="AlphaFoldDB" id="A0A841DSM9"/>
<sequence length="52" mass="5295">MRLVEASTPRVSGVIKAIRDEVGAATAKTCKSILTSTFALAVTHGALAANPV</sequence>
<dbReference type="RefSeq" id="WP_184837009.1">
    <property type="nucleotide sequence ID" value="NZ_BAAAVN010000003.1"/>
</dbReference>
<dbReference type="GO" id="GO:0003677">
    <property type="term" value="F:DNA binding"/>
    <property type="evidence" value="ECO:0007669"/>
    <property type="project" value="UniProtKB-KW"/>
</dbReference>
<reference evidence="2 3" key="1">
    <citation type="submission" date="2020-08" db="EMBL/GenBank/DDBJ databases">
        <title>Sequencing the genomes of 1000 actinobacteria strains.</title>
        <authorList>
            <person name="Klenk H.-P."/>
        </authorList>
    </citation>
    <scope>NUCLEOTIDE SEQUENCE [LARGE SCALE GENOMIC DNA]</scope>
    <source>
        <strain evidence="2 3">DSM 17294</strain>
    </source>
</reference>
<evidence type="ECO:0000256" key="1">
    <source>
        <dbReference type="ARBA" id="ARBA00023125"/>
    </source>
</evidence>
<dbReference type="EMBL" id="JACHNF010000001">
    <property type="protein sequence ID" value="MBB5980921.1"/>
    <property type="molecule type" value="Genomic_DNA"/>
</dbReference>
<evidence type="ECO:0000313" key="2">
    <source>
        <dbReference type="EMBL" id="MBB5980921.1"/>
    </source>
</evidence>
<comment type="caution">
    <text evidence="2">The sequence shown here is derived from an EMBL/GenBank/DDBJ whole genome shotgun (WGS) entry which is preliminary data.</text>
</comment>
<protein>
    <submittedName>
        <fullName evidence="2">Uncharacterized protein</fullName>
    </submittedName>
</protein>
<keyword evidence="3" id="KW-1185">Reference proteome</keyword>
<gene>
    <name evidence="2" type="ORF">HDA44_004262</name>
</gene>
<proteinExistence type="predicted"/>
<name>A0A841DSM9_9ACTN</name>
<evidence type="ECO:0000313" key="3">
    <source>
        <dbReference type="Proteomes" id="UP000558997"/>
    </source>
</evidence>
<dbReference type="Gene3D" id="1.10.150.130">
    <property type="match status" value="1"/>
</dbReference>
<organism evidence="2 3">
    <name type="scientific">Kribbella solani</name>
    <dbReference type="NCBI Taxonomy" id="236067"/>
    <lineage>
        <taxon>Bacteria</taxon>
        <taxon>Bacillati</taxon>
        <taxon>Actinomycetota</taxon>
        <taxon>Actinomycetes</taxon>
        <taxon>Propionibacteriales</taxon>
        <taxon>Kribbellaceae</taxon>
        <taxon>Kribbella</taxon>
    </lineage>
</organism>
<dbReference type="Proteomes" id="UP000558997">
    <property type="component" value="Unassembled WGS sequence"/>
</dbReference>
<accession>A0A841DSM9</accession>